<organism evidence="5 6">
    <name type="scientific">Lacipirellula parvula</name>
    <dbReference type="NCBI Taxonomy" id="2650471"/>
    <lineage>
        <taxon>Bacteria</taxon>
        <taxon>Pseudomonadati</taxon>
        <taxon>Planctomycetota</taxon>
        <taxon>Planctomycetia</taxon>
        <taxon>Pirellulales</taxon>
        <taxon>Lacipirellulaceae</taxon>
        <taxon>Lacipirellula</taxon>
    </lineage>
</organism>
<keyword evidence="1" id="KW-0677">Repeat</keyword>
<dbReference type="RefSeq" id="WP_152099677.1">
    <property type="nucleotide sequence ID" value="NZ_AP021861.1"/>
</dbReference>
<accession>A0A5K7XDE7</accession>
<dbReference type="PANTHER" id="PTHR45586:SF1">
    <property type="entry name" value="LIPOPOLYSACCHARIDE ASSEMBLY PROTEIN B"/>
    <property type="match status" value="1"/>
</dbReference>
<keyword evidence="6" id="KW-1185">Reference proteome</keyword>
<evidence type="ECO:0000256" key="4">
    <source>
        <dbReference type="SAM" id="MobiDB-lite"/>
    </source>
</evidence>
<dbReference type="PANTHER" id="PTHR45586">
    <property type="entry name" value="TPR REPEAT-CONTAINING PROTEIN PA4667"/>
    <property type="match status" value="1"/>
</dbReference>
<evidence type="ECO:0008006" key="7">
    <source>
        <dbReference type="Google" id="ProtNLM"/>
    </source>
</evidence>
<evidence type="ECO:0000256" key="3">
    <source>
        <dbReference type="PROSITE-ProRule" id="PRU00339"/>
    </source>
</evidence>
<sequence>MEAPHGHAATPPPADEHASSEGRLTRMLHWATGSKLRKAIAALTIFTLLGGSVAAFSLFEQWAEEVVERDYVQLALKSLDEGKYADAKSMIGRMQQQPASPRQLASALFVLGVVKANEADLEAAASRRRAMHEIAARYLKKALKLDLDESRHGQANFLLGRSLVRSGQTKDAVRILEESLLDPKQPTVEIHALLVTAHLDGKEPDFPAALRHNEQVLADPKLSDEKRQHATLVSAEAMLRLGRRSAARELLQKLKANGVEEANRVLTLARIDLDDAEDLPVASQDRNDLLQRAQRQLQQVPQLDVSHDVPTRQAALWIARYFELSNEHDAAAAEYAKVAKVYPDTAAGLTAALAAADYHRRNGRLEKALVDYKLVLHAIDSQEGYDDSLLPLEDLRDRMKEAFDQCIEQRLYSEALTLVDLFHAVFGETLTTEMRARTHDQWGQRQLEQAAADPLGTETLRQEGRKQLREAGRAYEALARLRFASRQFVDDLWNAAESYFNGQSYTNAARVYAEYLHHESRRRNPLALLRLGQSELAARKFDLAVEALSECVEMYPLDPVAYQARLEAARAYEKLDKPAEAEKMLVTNLVEDVLTPASPEWRDSLFELGTLLYQQKRYDESIKRLDEAVKRYPDSKETLLARYTIGRAYHAAAEEPAKRLAESKTENERLNARTQMTELLIKAHENYLNVQRTLTLGGGDASDPMQQTLLRNCYMLQGSVLFELRRFEEALKAYGNVITSYQSDPIAMESFLQAAACWRRLDQPVKARVTLDQAKLVLKEMPPTTDFRTATNFTRTQWEYLLNQMSLW</sequence>
<gene>
    <name evidence="5" type="ORF">PLANPX_3634</name>
</gene>
<reference evidence="6" key="1">
    <citation type="submission" date="2019-10" db="EMBL/GenBank/DDBJ databases">
        <title>Lacipirellula parvula gen. nov., sp. nov., representing a lineage of planctomycetes widespread in freshwater anoxic habitats, and description of the family Lacipirellulaceae.</title>
        <authorList>
            <person name="Dedysh S.N."/>
            <person name="Kulichevskaya I.S."/>
            <person name="Beletsky A.V."/>
            <person name="Rakitin A.L."/>
            <person name="Mardanov A.V."/>
            <person name="Ivanova A.A."/>
            <person name="Saltykova V.X."/>
            <person name="Rijpstra W.I.C."/>
            <person name="Sinninghe Damste J.S."/>
            <person name="Ravin N.V."/>
        </authorList>
    </citation>
    <scope>NUCLEOTIDE SEQUENCE [LARGE SCALE GENOMIC DNA]</scope>
    <source>
        <strain evidence="6">PX69</strain>
    </source>
</reference>
<dbReference type="SUPFAM" id="SSF48452">
    <property type="entry name" value="TPR-like"/>
    <property type="match status" value="3"/>
</dbReference>
<evidence type="ECO:0000313" key="6">
    <source>
        <dbReference type="Proteomes" id="UP000326837"/>
    </source>
</evidence>
<dbReference type="EMBL" id="AP021861">
    <property type="protein sequence ID" value="BBO34022.1"/>
    <property type="molecule type" value="Genomic_DNA"/>
</dbReference>
<proteinExistence type="predicted"/>
<protein>
    <recommendedName>
        <fullName evidence="7">Tetratricopeptide repeat protein</fullName>
    </recommendedName>
</protein>
<dbReference type="InterPro" id="IPR019734">
    <property type="entry name" value="TPR_rpt"/>
</dbReference>
<feature type="region of interest" description="Disordered" evidence="4">
    <location>
        <begin position="1"/>
        <end position="21"/>
    </location>
</feature>
<dbReference type="Pfam" id="PF13174">
    <property type="entry name" value="TPR_6"/>
    <property type="match status" value="2"/>
</dbReference>
<dbReference type="KEGG" id="lpav:PLANPX_3634"/>
<keyword evidence="2 3" id="KW-0802">TPR repeat</keyword>
<evidence type="ECO:0000256" key="1">
    <source>
        <dbReference type="ARBA" id="ARBA00022737"/>
    </source>
</evidence>
<evidence type="ECO:0000313" key="5">
    <source>
        <dbReference type="EMBL" id="BBO34022.1"/>
    </source>
</evidence>
<feature type="repeat" description="TPR" evidence="3">
    <location>
        <begin position="525"/>
        <end position="558"/>
    </location>
</feature>
<dbReference type="SMART" id="SM00028">
    <property type="entry name" value="TPR"/>
    <property type="match status" value="5"/>
</dbReference>
<feature type="repeat" description="TPR" evidence="3">
    <location>
        <begin position="602"/>
        <end position="635"/>
    </location>
</feature>
<dbReference type="PROSITE" id="PS50005">
    <property type="entry name" value="TPR"/>
    <property type="match status" value="2"/>
</dbReference>
<name>A0A5K7XDE7_9BACT</name>
<dbReference type="InterPro" id="IPR051012">
    <property type="entry name" value="CellSynth/LPSAsmb/PSIAsmb"/>
</dbReference>
<dbReference type="Gene3D" id="1.25.40.10">
    <property type="entry name" value="Tetratricopeptide repeat domain"/>
    <property type="match status" value="5"/>
</dbReference>
<dbReference type="AlphaFoldDB" id="A0A5K7XDE7"/>
<dbReference type="InterPro" id="IPR011990">
    <property type="entry name" value="TPR-like_helical_dom_sf"/>
</dbReference>
<dbReference type="Proteomes" id="UP000326837">
    <property type="component" value="Chromosome"/>
</dbReference>
<evidence type="ECO:0000256" key="2">
    <source>
        <dbReference type="ARBA" id="ARBA00022803"/>
    </source>
</evidence>
<dbReference type="Pfam" id="PF13432">
    <property type="entry name" value="TPR_16"/>
    <property type="match status" value="2"/>
</dbReference>